<evidence type="ECO:0000259" key="6">
    <source>
        <dbReference type="PROSITE" id="PS51501"/>
    </source>
</evidence>
<feature type="compositionally biased region" description="Polar residues" evidence="5">
    <location>
        <begin position="84"/>
        <end position="94"/>
    </location>
</feature>
<dbReference type="InterPro" id="IPR007853">
    <property type="entry name" value="Znf_DNL-typ"/>
</dbReference>
<keyword evidence="1" id="KW-0479">Metal-binding</keyword>
<gene>
    <name evidence="7" type="primary">g5196</name>
    <name evidence="7" type="ORF">VP750_LOCUS4442</name>
</gene>
<keyword evidence="3" id="KW-0862">Zinc</keyword>
<feature type="region of interest" description="Disordered" evidence="5">
    <location>
        <begin position="1"/>
        <end position="97"/>
    </location>
</feature>
<feature type="compositionally biased region" description="Low complexity" evidence="5">
    <location>
        <begin position="42"/>
        <end position="60"/>
    </location>
</feature>
<evidence type="ECO:0000256" key="2">
    <source>
        <dbReference type="ARBA" id="ARBA00022771"/>
    </source>
</evidence>
<sequence>MAHQAGGPRRERLWDLPQRVPQPLFQSRRHRRYRLCSKAAHEGSSSGAEDEGTSSSGDSSMQLSIPRSQAADEGRSSKAEDEGTSSSGDNSIQLSMPRRSRMVTFTCNKCDGTTSRMVNPVAWDKGLVFVQCGQCKAWHKIQDAAGLIDEIRYADEDEESSLSSDAEGS</sequence>
<dbReference type="PROSITE" id="PS51501">
    <property type="entry name" value="ZF_DNL"/>
    <property type="match status" value="1"/>
</dbReference>
<name>A0ABP1FS81_9CHLO</name>
<evidence type="ECO:0000256" key="1">
    <source>
        <dbReference type="ARBA" id="ARBA00022723"/>
    </source>
</evidence>
<dbReference type="Proteomes" id="UP001497392">
    <property type="component" value="Unassembled WGS sequence"/>
</dbReference>
<feature type="domain" description="DNL-type" evidence="6">
    <location>
        <begin position="96"/>
        <end position="169"/>
    </location>
</feature>
<evidence type="ECO:0000313" key="8">
    <source>
        <dbReference type="Proteomes" id="UP001497392"/>
    </source>
</evidence>
<comment type="caution">
    <text evidence="7">The sequence shown here is derived from an EMBL/GenBank/DDBJ whole genome shotgun (WGS) entry which is preliminary data.</text>
</comment>
<dbReference type="Pfam" id="PF05180">
    <property type="entry name" value="zf-DNL"/>
    <property type="match status" value="1"/>
</dbReference>
<evidence type="ECO:0000313" key="7">
    <source>
        <dbReference type="EMBL" id="CAL5222783.1"/>
    </source>
</evidence>
<keyword evidence="8" id="KW-1185">Reference proteome</keyword>
<accession>A0ABP1FS81</accession>
<dbReference type="EMBL" id="CAXHTA020000007">
    <property type="protein sequence ID" value="CAL5222783.1"/>
    <property type="molecule type" value="Genomic_DNA"/>
</dbReference>
<evidence type="ECO:0000256" key="5">
    <source>
        <dbReference type="SAM" id="MobiDB-lite"/>
    </source>
</evidence>
<dbReference type="PANTHER" id="PTHR20922">
    <property type="entry name" value="DNL-TYPE ZINC FINGER PROTEIN"/>
    <property type="match status" value="1"/>
</dbReference>
<organism evidence="7 8">
    <name type="scientific">Coccomyxa viridis</name>
    <dbReference type="NCBI Taxonomy" id="1274662"/>
    <lineage>
        <taxon>Eukaryota</taxon>
        <taxon>Viridiplantae</taxon>
        <taxon>Chlorophyta</taxon>
        <taxon>core chlorophytes</taxon>
        <taxon>Trebouxiophyceae</taxon>
        <taxon>Trebouxiophyceae incertae sedis</taxon>
        <taxon>Coccomyxaceae</taxon>
        <taxon>Coccomyxa</taxon>
    </lineage>
</organism>
<evidence type="ECO:0000256" key="4">
    <source>
        <dbReference type="PROSITE-ProRule" id="PRU00834"/>
    </source>
</evidence>
<evidence type="ECO:0000256" key="3">
    <source>
        <dbReference type="ARBA" id="ARBA00022833"/>
    </source>
</evidence>
<feature type="compositionally biased region" description="Basic and acidic residues" evidence="5">
    <location>
        <begin position="70"/>
        <end position="81"/>
    </location>
</feature>
<keyword evidence="2 4" id="KW-0863">Zinc-finger</keyword>
<protein>
    <submittedName>
        <fullName evidence="7">G5196 protein</fullName>
    </submittedName>
</protein>
<dbReference type="PANTHER" id="PTHR20922:SF13">
    <property type="entry name" value="DNL-TYPE ZINC FINGER PROTEIN"/>
    <property type="match status" value="1"/>
</dbReference>
<dbReference type="InterPro" id="IPR024158">
    <property type="entry name" value="Mt_import_TIM15"/>
</dbReference>
<proteinExistence type="predicted"/>
<reference evidence="7 8" key="1">
    <citation type="submission" date="2024-06" db="EMBL/GenBank/DDBJ databases">
        <authorList>
            <person name="Kraege A."/>
            <person name="Thomma B."/>
        </authorList>
    </citation>
    <scope>NUCLEOTIDE SEQUENCE [LARGE SCALE GENOMIC DNA]</scope>
</reference>